<keyword evidence="2" id="KW-1185">Reference proteome</keyword>
<evidence type="ECO:0000313" key="1">
    <source>
        <dbReference type="EMBL" id="KAF9654092.1"/>
    </source>
</evidence>
<protein>
    <submittedName>
        <fullName evidence="1">HIT-like protein</fullName>
    </submittedName>
</protein>
<organism evidence="1 2">
    <name type="scientific">Thelephora ganbajun</name>
    <name type="common">Ganba fungus</name>
    <dbReference type="NCBI Taxonomy" id="370292"/>
    <lineage>
        <taxon>Eukaryota</taxon>
        <taxon>Fungi</taxon>
        <taxon>Dikarya</taxon>
        <taxon>Basidiomycota</taxon>
        <taxon>Agaricomycotina</taxon>
        <taxon>Agaricomycetes</taxon>
        <taxon>Thelephorales</taxon>
        <taxon>Thelephoraceae</taxon>
        <taxon>Thelephora</taxon>
    </lineage>
</organism>
<dbReference type="Proteomes" id="UP000886501">
    <property type="component" value="Unassembled WGS sequence"/>
</dbReference>
<name>A0ACB6ZWQ0_THEGA</name>
<reference evidence="1" key="2">
    <citation type="journal article" date="2020" name="Nat. Commun.">
        <title>Large-scale genome sequencing of mycorrhizal fungi provides insights into the early evolution of symbiotic traits.</title>
        <authorList>
            <person name="Miyauchi S."/>
            <person name="Kiss E."/>
            <person name="Kuo A."/>
            <person name="Drula E."/>
            <person name="Kohler A."/>
            <person name="Sanchez-Garcia M."/>
            <person name="Morin E."/>
            <person name="Andreopoulos B."/>
            <person name="Barry K.W."/>
            <person name="Bonito G."/>
            <person name="Buee M."/>
            <person name="Carver A."/>
            <person name="Chen C."/>
            <person name="Cichocki N."/>
            <person name="Clum A."/>
            <person name="Culley D."/>
            <person name="Crous P.W."/>
            <person name="Fauchery L."/>
            <person name="Girlanda M."/>
            <person name="Hayes R.D."/>
            <person name="Keri Z."/>
            <person name="LaButti K."/>
            <person name="Lipzen A."/>
            <person name="Lombard V."/>
            <person name="Magnuson J."/>
            <person name="Maillard F."/>
            <person name="Murat C."/>
            <person name="Nolan M."/>
            <person name="Ohm R.A."/>
            <person name="Pangilinan J."/>
            <person name="Pereira M.F."/>
            <person name="Perotto S."/>
            <person name="Peter M."/>
            <person name="Pfister S."/>
            <person name="Riley R."/>
            <person name="Sitrit Y."/>
            <person name="Stielow J.B."/>
            <person name="Szollosi G."/>
            <person name="Zifcakova L."/>
            <person name="Stursova M."/>
            <person name="Spatafora J.W."/>
            <person name="Tedersoo L."/>
            <person name="Vaario L.M."/>
            <person name="Yamada A."/>
            <person name="Yan M."/>
            <person name="Wang P."/>
            <person name="Xu J."/>
            <person name="Bruns T."/>
            <person name="Baldrian P."/>
            <person name="Vilgalys R."/>
            <person name="Dunand C."/>
            <person name="Henrissat B."/>
            <person name="Grigoriev I.V."/>
            <person name="Hibbett D."/>
            <person name="Nagy L.G."/>
            <person name="Martin F.M."/>
        </authorList>
    </citation>
    <scope>NUCLEOTIDE SEQUENCE</scope>
    <source>
        <strain evidence="1">P2</strain>
    </source>
</reference>
<accession>A0ACB6ZWQ0</accession>
<gene>
    <name evidence="1" type="ORF">BDM02DRAFT_23255</name>
</gene>
<dbReference type="EMBL" id="MU117961">
    <property type="protein sequence ID" value="KAF9654092.1"/>
    <property type="molecule type" value="Genomic_DNA"/>
</dbReference>
<reference evidence="1" key="1">
    <citation type="submission" date="2019-10" db="EMBL/GenBank/DDBJ databases">
        <authorList>
            <consortium name="DOE Joint Genome Institute"/>
            <person name="Kuo A."/>
            <person name="Miyauchi S."/>
            <person name="Kiss E."/>
            <person name="Drula E."/>
            <person name="Kohler A."/>
            <person name="Sanchez-Garcia M."/>
            <person name="Andreopoulos B."/>
            <person name="Barry K.W."/>
            <person name="Bonito G."/>
            <person name="Buee M."/>
            <person name="Carver A."/>
            <person name="Chen C."/>
            <person name="Cichocki N."/>
            <person name="Clum A."/>
            <person name="Culley D."/>
            <person name="Crous P.W."/>
            <person name="Fauchery L."/>
            <person name="Girlanda M."/>
            <person name="Hayes R."/>
            <person name="Keri Z."/>
            <person name="Labutti K."/>
            <person name="Lipzen A."/>
            <person name="Lombard V."/>
            <person name="Magnuson J."/>
            <person name="Maillard F."/>
            <person name="Morin E."/>
            <person name="Murat C."/>
            <person name="Nolan M."/>
            <person name="Ohm R."/>
            <person name="Pangilinan J."/>
            <person name="Pereira M."/>
            <person name="Perotto S."/>
            <person name="Peter M."/>
            <person name="Riley R."/>
            <person name="Sitrit Y."/>
            <person name="Stielow B."/>
            <person name="Szollosi G."/>
            <person name="Zifcakova L."/>
            <person name="Stursova M."/>
            <person name="Spatafora J.W."/>
            <person name="Tedersoo L."/>
            <person name="Vaario L.-M."/>
            <person name="Yamada A."/>
            <person name="Yan M."/>
            <person name="Wang P."/>
            <person name="Xu J."/>
            <person name="Bruns T."/>
            <person name="Baldrian P."/>
            <person name="Vilgalys R."/>
            <person name="Henrissat B."/>
            <person name="Grigoriev I.V."/>
            <person name="Hibbett D."/>
            <person name="Nagy L.G."/>
            <person name="Martin F.M."/>
        </authorList>
    </citation>
    <scope>NUCLEOTIDE SEQUENCE</scope>
    <source>
        <strain evidence="1">P2</strain>
    </source>
</reference>
<comment type="caution">
    <text evidence="1">The sequence shown here is derived from an EMBL/GenBank/DDBJ whole genome shotgun (WGS) entry which is preliminary data.</text>
</comment>
<sequence>MSAPAKLFFSTIEVTKQAFYRSPLSYAIVNLKPIVPGHVLVIPTRPVPRISDLTSSELTSLMESVKTVGTVVEKAYHGDGLTVACQDGPAAGQTIPHVHFHILPRKLQGDIFQPNRDAVYPAIEEAESELHADLEQVAESLRRRRPVVGPLKMDADMEREPRELEEMVKEAEWLRSFFEAEKAAHRVD</sequence>
<evidence type="ECO:0000313" key="2">
    <source>
        <dbReference type="Proteomes" id="UP000886501"/>
    </source>
</evidence>
<proteinExistence type="predicted"/>